<dbReference type="PROSITE" id="PS00330">
    <property type="entry name" value="HEMOLYSIN_CALCIUM"/>
    <property type="match status" value="1"/>
</dbReference>
<dbReference type="Proteomes" id="UP001595867">
    <property type="component" value="Unassembled WGS sequence"/>
</dbReference>
<comment type="subcellular location">
    <subcellularLocation>
        <location evidence="1">Secreted</location>
    </subcellularLocation>
</comment>
<gene>
    <name evidence="3" type="ORF">ACFO0C_29305</name>
</gene>
<dbReference type="InterPro" id="IPR018511">
    <property type="entry name" value="Hemolysin-typ_Ca-bd_CS"/>
</dbReference>
<evidence type="ECO:0000313" key="4">
    <source>
        <dbReference type="Proteomes" id="UP001595867"/>
    </source>
</evidence>
<proteinExistence type="predicted"/>
<dbReference type="SUPFAM" id="SSF51120">
    <property type="entry name" value="beta-Roll"/>
    <property type="match status" value="3"/>
</dbReference>
<keyword evidence="4" id="KW-1185">Reference proteome</keyword>
<dbReference type="InterPro" id="IPR011049">
    <property type="entry name" value="Serralysin-like_metalloprot_C"/>
</dbReference>
<sequence length="354" mass="36202">MTFTAAYGVKNTVVITRSGRTVTIDDRVAITPGKGCKRVKGDKTKVRCKTKKTPAQVVVKVYDRNDSVVNNSDLKLVAHGGDGADKLAGGPKGDVFYGDDPCDRVNAGNDKIYGRGGNDTIVAGDGADYVSAGDGDDTVNSEGECVNGPDRSGNDVVYGGNGRDLVSAGPGDDRIYGGNGDDFLYGSVGRDRIEGGAGNDELYGDEGSSTAAADVLLGGSGRDLVVYHGYTKAVTVDLDGASRDDGIAGEHDTVGADVEDIYGGSGNDRLTGNAAANEIHGWDGADVILGGGGADRLLGWNGANQVHGEAGDDDISASNLTGVSVLDGGSGTDVCSGHAEASNTLVSCEEERRW</sequence>
<dbReference type="EMBL" id="JBHSBL010000020">
    <property type="protein sequence ID" value="MFC4069050.1"/>
    <property type="molecule type" value="Genomic_DNA"/>
</dbReference>
<dbReference type="Pfam" id="PF00353">
    <property type="entry name" value="HemolysinCabind"/>
    <property type="match status" value="4"/>
</dbReference>
<reference evidence="4" key="1">
    <citation type="journal article" date="2019" name="Int. J. Syst. Evol. Microbiol.">
        <title>The Global Catalogue of Microorganisms (GCM) 10K type strain sequencing project: providing services to taxonomists for standard genome sequencing and annotation.</title>
        <authorList>
            <consortium name="The Broad Institute Genomics Platform"/>
            <consortium name="The Broad Institute Genome Sequencing Center for Infectious Disease"/>
            <person name="Wu L."/>
            <person name="Ma J."/>
        </authorList>
    </citation>
    <scope>NUCLEOTIDE SEQUENCE [LARGE SCALE GENOMIC DNA]</scope>
    <source>
        <strain evidence="4">TBRC 5832</strain>
    </source>
</reference>
<accession>A0ABV8IYZ4</accession>
<protein>
    <submittedName>
        <fullName evidence="3">Calcium-binding protein</fullName>
    </submittedName>
</protein>
<dbReference type="InterPro" id="IPR050557">
    <property type="entry name" value="RTX_toxin/Mannuronan_C5-epim"/>
</dbReference>
<comment type="caution">
    <text evidence="3">The sequence shown here is derived from an EMBL/GenBank/DDBJ whole genome shotgun (WGS) entry which is preliminary data.</text>
</comment>
<evidence type="ECO:0000256" key="2">
    <source>
        <dbReference type="ARBA" id="ARBA00022525"/>
    </source>
</evidence>
<dbReference type="Gene3D" id="2.150.10.10">
    <property type="entry name" value="Serralysin-like metalloprotease, C-terminal"/>
    <property type="match status" value="3"/>
</dbReference>
<evidence type="ECO:0000256" key="1">
    <source>
        <dbReference type="ARBA" id="ARBA00004613"/>
    </source>
</evidence>
<dbReference type="PANTHER" id="PTHR38340">
    <property type="entry name" value="S-LAYER PROTEIN"/>
    <property type="match status" value="1"/>
</dbReference>
<dbReference type="InterPro" id="IPR001343">
    <property type="entry name" value="Hemolysn_Ca-bd"/>
</dbReference>
<organism evidence="3 4">
    <name type="scientific">Actinoplanes subglobosus</name>
    <dbReference type="NCBI Taxonomy" id="1547892"/>
    <lineage>
        <taxon>Bacteria</taxon>
        <taxon>Bacillati</taxon>
        <taxon>Actinomycetota</taxon>
        <taxon>Actinomycetes</taxon>
        <taxon>Micromonosporales</taxon>
        <taxon>Micromonosporaceae</taxon>
        <taxon>Actinoplanes</taxon>
    </lineage>
</organism>
<dbReference type="RefSeq" id="WP_378069950.1">
    <property type="nucleotide sequence ID" value="NZ_JBHSBL010000020.1"/>
</dbReference>
<evidence type="ECO:0000313" key="3">
    <source>
        <dbReference type="EMBL" id="MFC4069050.1"/>
    </source>
</evidence>
<name>A0ABV8IYZ4_9ACTN</name>
<dbReference type="PANTHER" id="PTHR38340:SF1">
    <property type="entry name" value="S-LAYER PROTEIN"/>
    <property type="match status" value="1"/>
</dbReference>
<dbReference type="PRINTS" id="PR00313">
    <property type="entry name" value="CABNDNGRPT"/>
</dbReference>
<keyword evidence="2" id="KW-0964">Secreted</keyword>